<proteinExistence type="predicted"/>
<dbReference type="RefSeq" id="WP_093336941.1">
    <property type="nucleotide sequence ID" value="NZ_FOXD01000009.1"/>
</dbReference>
<name>A0A1I5SMJ8_9BACI</name>
<sequence length="180" mass="20844">MLSLLILLILVISFFVGLRRGFILQTIHLVSFFIALFVAFTFYHELSEYLRLWLPHPEISTDGDSIVQMMVTSFDLEAVYYNGIAFILIFFAVKIILQIIGSMLDFVSRLPVLRMVNRWLGGVLCFVETYLLMFILLMTAALMPIEMVQQTIDQSTMADMMINHTPFLSDWLKGLWMEEV</sequence>
<organism evidence="6 7">
    <name type="scientific">Salibacterium halotolerans</name>
    <dbReference type="NCBI Taxonomy" id="1884432"/>
    <lineage>
        <taxon>Bacteria</taxon>
        <taxon>Bacillati</taxon>
        <taxon>Bacillota</taxon>
        <taxon>Bacilli</taxon>
        <taxon>Bacillales</taxon>
        <taxon>Bacillaceae</taxon>
    </lineage>
</organism>
<evidence type="ECO:0000256" key="3">
    <source>
        <dbReference type="ARBA" id="ARBA00022989"/>
    </source>
</evidence>
<reference evidence="7" key="1">
    <citation type="submission" date="2016-10" db="EMBL/GenBank/DDBJ databases">
        <authorList>
            <person name="Varghese N."/>
            <person name="Submissions S."/>
        </authorList>
    </citation>
    <scope>NUCLEOTIDE SEQUENCE [LARGE SCALE GENOMIC DNA]</scope>
    <source>
        <strain evidence="7">S7</strain>
    </source>
</reference>
<keyword evidence="2 5" id="KW-0812">Transmembrane</keyword>
<evidence type="ECO:0000256" key="2">
    <source>
        <dbReference type="ARBA" id="ARBA00022692"/>
    </source>
</evidence>
<dbReference type="InterPro" id="IPR003825">
    <property type="entry name" value="Colicin-V_CvpA"/>
</dbReference>
<evidence type="ECO:0000256" key="1">
    <source>
        <dbReference type="ARBA" id="ARBA00004141"/>
    </source>
</evidence>
<dbReference type="AlphaFoldDB" id="A0A1I5SMJ8"/>
<feature type="transmembrane region" description="Helical" evidence="5">
    <location>
        <begin position="79"/>
        <end position="100"/>
    </location>
</feature>
<dbReference type="STRING" id="1884432.SAMN05518683_10915"/>
<protein>
    <submittedName>
        <fullName evidence="6">Uncharacterized membrane protein, required for colicin V production</fullName>
    </submittedName>
</protein>
<gene>
    <name evidence="6" type="ORF">SAMN05518683_10915</name>
</gene>
<evidence type="ECO:0000256" key="5">
    <source>
        <dbReference type="SAM" id="Phobius"/>
    </source>
</evidence>
<feature type="transmembrane region" description="Helical" evidence="5">
    <location>
        <begin position="120"/>
        <end position="142"/>
    </location>
</feature>
<dbReference type="GO" id="GO:0009403">
    <property type="term" value="P:toxin biosynthetic process"/>
    <property type="evidence" value="ECO:0007669"/>
    <property type="project" value="InterPro"/>
</dbReference>
<keyword evidence="3 5" id="KW-1133">Transmembrane helix</keyword>
<evidence type="ECO:0000313" key="6">
    <source>
        <dbReference type="EMBL" id="SFP71980.1"/>
    </source>
</evidence>
<keyword evidence="7" id="KW-1185">Reference proteome</keyword>
<evidence type="ECO:0000313" key="7">
    <source>
        <dbReference type="Proteomes" id="UP000198892"/>
    </source>
</evidence>
<keyword evidence="4 5" id="KW-0472">Membrane</keyword>
<accession>A0A1I5SMJ8</accession>
<dbReference type="Pfam" id="PF02674">
    <property type="entry name" value="Colicin_V"/>
    <property type="match status" value="1"/>
</dbReference>
<dbReference type="EMBL" id="FOXD01000009">
    <property type="protein sequence ID" value="SFP71980.1"/>
    <property type="molecule type" value="Genomic_DNA"/>
</dbReference>
<dbReference type="PANTHER" id="PTHR37306">
    <property type="entry name" value="COLICIN V PRODUCTION PROTEIN"/>
    <property type="match status" value="1"/>
</dbReference>
<evidence type="ECO:0000256" key="4">
    <source>
        <dbReference type="ARBA" id="ARBA00023136"/>
    </source>
</evidence>
<feature type="transmembrane region" description="Helical" evidence="5">
    <location>
        <begin position="29"/>
        <end position="46"/>
    </location>
</feature>
<dbReference type="OrthoDB" id="1809613at2"/>
<dbReference type="PANTHER" id="PTHR37306:SF1">
    <property type="entry name" value="COLICIN V PRODUCTION PROTEIN"/>
    <property type="match status" value="1"/>
</dbReference>
<comment type="subcellular location">
    <subcellularLocation>
        <location evidence="1">Membrane</location>
        <topology evidence="1">Multi-pass membrane protein</topology>
    </subcellularLocation>
</comment>
<dbReference type="Proteomes" id="UP000198892">
    <property type="component" value="Unassembled WGS sequence"/>
</dbReference>
<dbReference type="GO" id="GO:0016020">
    <property type="term" value="C:membrane"/>
    <property type="evidence" value="ECO:0007669"/>
    <property type="project" value="UniProtKB-SubCell"/>
</dbReference>